<sequence>MTAVDAAVRRRLCCHYHVPGPSRTRPQHSFSAVGGGKSHSRRYAFGNVTMQGGLHDGPTPPLCSNVQSKEISEQCCYSSCKMIVRAEWHKHSLDAARSDSRARLAAREPRSAVRSPRHQIVPSWFARELGRMLSACAGRRNAQIATACGPSGSSAQHVLPQVSHCAQNGHSVRLRHVTCDRSLPYEPIHKRNAGAY</sequence>
<dbReference type="EMBL" id="DF830076">
    <property type="protein sequence ID" value="GAK65663.1"/>
    <property type="molecule type" value="Genomic_DNA"/>
</dbReference>
<keyword evidence="2" id="KW-1185">Reference proteome</keyword>
<organism evidence="1 2">
    <name type="scientific">Pseudozyma antarctica</name>
    <name type="common">Yeast</name>
    <name type="synonym">Candida antarctica</name>
    <dbReference type="NCBI Taxonomy" id="84753"/>
    <lineage>
        <taxon>Eukaryota</taxon>
        <taxon>Fungi</taxon>
        <taxon>Dikarya</taxon>
        <taxon>Basidiomycota</taxon>
        <taxon>Ustilaginomycotina</taxon>
        <taxon>Ustilaginomycetes</taxon>
        <taxon>Ustilaginales</taxon>
        <taxon>Ustilaginaceae</taxon>
        <taxon>Moesziomyces</taxon>
    </lineage>
</organism>
<dbReference type="AlphaFoldDB" id="A0A081CG67"/>
<protein>
    <submittedName>
        <fullName evidence="1">Uncharacterized protein</fullName>
    </submittedName>
</protein>
<dbReference type="HOGENOM" id="CLU_1390037_0_0_1"/>
<proteinExistence type="predicted"/>
<dbReference type="GeneID" id="26304724"/>
<dbReference type="Proteomes" id="UP000053758">
    <property type="component" value="Unassembled WGS sequence"/>
</dbReference>
<accession>A0A081CG67</accession>
<evidence type="ECO:0000313" key="2">
    <source>
        <dbReference type="Proteomes" id="UP000053758"/>
    </source>
</evidence>
<reference evidence="2" key="1">
    <citation type="journal article" date="2014" name="Genome Announc.">
        <title>Draft Genome Sequence of the Yeast Pseudozyma antarctica Type Strain JCM10317, a Producer of the Glycolipid Biosurfactants, Mannosylerythritol Lipids.</title>
        <authorList>
            <person name="Saika A."/>
            <person name="Koike H."/>
            <person name="Hori T."/>
            <person name="Fukuoka T."/>
            <person name="Sato S."/>
            <person name="Habe H."/>
            <person name="Kitamoto D."/>
            <person name="Morita T."/>
        </authorList>
    </citation>
    <scope>NUCLEOTIDE SEQUENCE [LARGE SCALE GENOMIC DNA]</scope>
    <source>
        <strain evidence="2">JCM 10317</strain>
    </source>
</reference>
<gene>
    <name evidence="1" type="ORF">PAN0_009d3881</name>
</gene>
<name>A0A081CG67_PSEA2</name>
<dbReference type="RefSeq" id="XP_014656326.1">
    <property type="nucleotide sequence ID" value="XM_014800840.1"/>
</dbReference>
<evidence type="ECO:0000313" key="1">
    <source>
        <dbReference type="EMBL" id="GAK65663.1"/>
    </source>
</evidence>